<dbReference type="Proteomes" id="UP001642464">
    <property type="component" value="Unassembled WGS sequence"/>
</dbReference>
<keyword evidence="2" id="KW-1185">Reference proteome</keyword>
<sequence>APDFSSYQTQMVRHTSLVLPEVKTVAYARVRALQYSEVSGEAARSAWSNAVMWGDASKEATVPPTSTVTTQTTATVTTITVTTLTATTTVTTLPAGLPTTMQPIWQLPEEQMPGGPGEGPDGVEATISFASTPQAVAGFTSVANMQALQASISSMLQVQTGKVKVLGLRAAKVLTRRLREGALSDGRRLQQLLTGEVQADFVVICGDGDERQAATGAIEATLFDENAKQRFVNAFAALSGSSVEPNSVQCAMVDREWSKEMEGTNALSIQSDAKPAPQNVRYSLSGLHLTWIAAAVAVLISILTCLTCAAPEPEVDRESVPFLSVESDSELEKGAVPSGLLGFDPRHFKAERYKQAARAAR</sequence>
<gene>
    <name evidence="1" type="ORF">SCF082_LOCUS32759</name>
</gene>
<protein>
    <recommendedName>
        <fullName evidence="3">Transmembrane protein</fullName>
    </recommendedName>
</protein>
<name>A0ABP0NI58_9DINO</name>
<organism evidence="1 2">
    <name type="scientific">Durusdinium trenchii</name>
    <dbReference type="NCBI Taxonomy" id="1381693"/>
    <lineage>
        <taxon>Eukaryota</taxon>
        <taxon>Sar</taxon>
        <taxon>Alveolata</taxon>
        <taxon>Dinophyceae</taxon>
        <taxon>Suessiales</taxon>
        <taxon>Symbiodiniaceae</taxon>
        <taxon>Durusdinium</taxon>
    </lineage>
</organism>
<proteinExistence type="predicted"/>
<dbReference type="EMBL" id="CAXAMM010028635">
    <property type="protein sequence ID" value="CAK9063173.1"/>
    <property type="molecule type" value="Genomic_DNA"/>
</dbReference>
<evidence type="ECO:0008006" key="3">
    <source>
        <dbReference type="Google" id="ProtNLM"/>
    </source>
</evidence>
<evidence type="ECO:0000313" key="2">
    <source>
        <dbReference type="Proteomes" id="UP001642464"/>
    </source>
</evidence>
<accession>A0ABP0NI58</accession>
<comment type="caution">
    <text evidence="1">The sequence shown here is derived from an EMBL/GenBank/DDBJ whole genome shotgun (WGS) entry which is preliminary data.</text>
</comment>
<reference evidence="1 2" key="1">
    <citation type="submission" date="2024-02" db="EMBL/GenBank/DDBJ databases">
        <authorList>
            <person name="Chen Y."/>
            <person name="Shah S."/>
            <person name="Dougan E. K."/>
            <person name="Thang M."/>
            <person name="Chan C."/>
        </authorList>
    </citation>
    <scope>NUCLEOTIDE SEQUENCE [LARGE SCALE GENOMIC DNA]</scope>
</reference>
<feature type="non-terminal residue" evidence="1">
    <location>
        <position position="361"/>
    </location>
</feature>
<evidence type="ECO:0000313" key="1">
    <source>
        <dbReference type="EMBL" id="CAK9063173.1"/>
    </source>
</evidence>
<feature type="non-terminal residue" evidence="1">
    <location>
        <position position="1"/>
    </location>
</feature>